<protein>
    <submittedName>
        <fullName evidence="2">Immune-responsive protein 1</fullName>
    </submittedName>
</protein>
<accession>A0A6J4HI13</accession>
<evidence type="ECO:0000313" key="2">
    <source>
        <dbReference type="EMBL" id="CAA9225246.1"/>
    </source>
</evidence>
<feature type="compositionally biased region" description="Basic and acidic residues" evidence="1">
    <location>
        <begin position="383"/>
        <end position="398"/>
    </location>
</feature>
<feature type="compositionally biased region" description="Low complexity" evidence="1">
    <location>
        <begin position="238"/>
        <end position="254"/>
    </location>
</feature>
<dbReference type="EMBL" id="CADCTG010000092">
    <property type="protein sequence ID" value="CAA9225246.1"/>
    <property type="molecule type" value="Genomic_DNA"/>
</dbReference>
<feature type="region of interest" description="Disordered" evidence="1">
    <location>
        <begin position="20"/>
        <end position="466"/>
    </location>
</feature>
<proteinExistence type="predicted"/>
<feature type="compositionally biased region" description="Basic residues" evidence="1">
    <location>
        <begin position="121"/>
        <end position="133"/>
    </location>
</feature>
<feature type="non-terminal residue" evidence="2">
    <location>
        <position position="1"/>
    </location>
</feature>
<name>A0A6J4HI13_9PROT</name>
<organism evidence="2">
    <name type="scientific">uncultured Acetobacteraceae bacterium</name>
    <dbReference type="NCBI Taxonomy" id="169975"/>
    <lineage>
        <taxon>Bacteria</taxon>
        <taxon>Pseudomonadati</taxon>
        <taxon>Pseudomonadota</taxon>
        <taxon>Alphaproteobacteria</taxon>
        <taxon>Acetobacterales</taxon>
        <taxon>Acetobacteraceae</taxon>
        <taxon>environmental samples</taxon>
    </lineage>
</organism>
<sequence length="466" mass="52618">GRRHRPTRLLLRFARLFGAAGGGAGAHPLPRARPRRQHPARPARRRKHPCPFGRRARLGPRRRQRRRAWRLRPLHPGRRRAAQRRPRPQPRLRRHPRRRHLAPRRAGDPGGAGGGGDGRRQRSHGAVRHRRRLRGDLPPRPRPPRRRPLRPRLPPDRHLRRLRGRGRRGARVRPARRGGGGRLRHRPQPIGRQPAIPRQRRLDQALPGRLERHGRPVRRRPGAGGLPRRGRGLRRQGRLPPRLRAEPGAGARAPGPRHRLGTDEHRGEALPLLPLRPRLRGRGDRAARRTRARAGGDRARHHGPAEQRDAAGGRPARLQAEPAERGGRPIQRSLRRRLRPRHRQHGLGQLRPADRPDGARPAAAHRMRGRPGDPGPVPGLHGRQADGPRARRGIRPDDQGGQGRAGQLPLRSGTARQVPRLGRRGAGRRPRRAPRRRGDRTRPRAGRQRPHAPRRADGGGAARRGV</sequence>
<dbReference type="AlphaFoldDB" id="A0A6J4HI13"/>
<feature type="compositionally biased region" description="Basic residues" evidence="1">
    <location>
        <begin position="333"/>
        <end position="345"/>
    </location>
</feature>
<evidence type="ECO:0000256" key="1">
    <source>
        <dbReference type="SAM" id="MobiDB-lite"/>
    </source>
</evidence>
<feature type="compositionally biased region" description="Basic and acidic residues" evidence="1">
    <location>
        <begin position="294"/>
        <end position="311"/>
    </location>
</feature>
<reference evidence="2" key="1">
    <citation type="submission" date="2020-02" db="EMBL/GenBank/DDBJ databases">
        <authorList>
            <person name="Meier V. D."/>
        </authorList>
    </citation>
    <scope>NUCLEOTIDE SEQUENCE</scope>
    <source>
        <strain evidence="2">AVDCRST_MAG08</strain>
    </source>
</reference>
<feature type="non-terminal residue" evidence="2">
    <location>
        <position position="466"/>
    </location>
</feature>
<feature type="compositionally biased region" description="Basic residues" evidence="1">
    <location>
        <begin position="30"/>
        <end position="103"/>
    </location>
</feature>
<feature type="compositionally biased region" description="Basic residues" evidence="1">
    <location>
        <begin position="158"/>
        <end position="176"/>
    </location>
</feature>
<gene>
    <name evidence="2" type="ORF">AVDCRST_MAG08-889</name>
</gene>
<feature type="compositionally biased region" description="Basic residues" evidence="1">
    <location>
        <begin position="228"/>
        <end position="237"/>
    </location>
</feature>
<feature type="compositionally biased region" description="Basic residues" evidence="1">
    <location>
        <begin position="421"/>
        <end position="453"/>
    </location>
</feature>